<keyword evidence="3" id="KW-0679">Respiratory chain</keyword>
<dbReference type="OrthoDB" id="9799572at2"/>
<comment type="subcellular location">
    <subcellularLocation>
        <location evidence="1">Membrane</location>
    </subcellularLocation>
</comment>
<accession>A0A318N769</accession>
<dbReference type="InterPro" id="IPR038532">
    <property type="entry name" value="NDUFS4-like_sf"/>
</dbReference>
<keyword evidence="4" id="KW-0809">Transit peptide</keyword>
<dbReference type="InterPro" id="IPR006885">
    <property type="entry name" value="NADH_UbQ_FeS_4_mit-like"/>
</dbReference>
<evidence type="ECO:0000313" key="7">
    <source>
        <dbReference type="EMBL" id="PXZ01574.1"/>
    </source>
</evidence>
<dbReference type="EMBL" id="QGLT01000001">
    <property type="protein sequence ID" value="PXZ01574.1"/>
    <property type="molecule type" value="Genomic_DNA"/>
</dbReference>
<dbReference type="GO" id="GO:0022900">
    <property type="term" value="P:electron transport chain"/>
    <property type="evidence" value="ECO:0007669"/>
    <property type="project" value="InterPro"/>
</dbReference>
<sequence length="102" mass="11914">MTRARIYKCPQKATQSGKIRSHRWILDYGQASPRSHDSLTGWVGCSETQTEVKLSFPTKDQAIQYAEKNSIAYDLEEPGSHHYVVKNYEDNFHNNRKMNWTH</sequence>
<dbReference type="AlphaFoldDB" id="A0A318N769"/>
<protein>
    <submittedName>
        <fullName evidence="7">ETC complex I subunit</fullName>
    </submittedName>
</protein>
<keyword evidence="6" id="KW-0472">Membrane</keyword>
<dbReference type="GO" id="GO:0016020">
    <property type="term" value="C:membrane"/>
    <property type="evidence" value="ECO:0007669"/>
    <property type="project" value="UniProtKB-SubCell"/>
</dbReference>
<comment type="caution">
    <text evidence="7">The sequence shown here is derived from an EMBL/GenBank/DDBJ whole genome shotgun (WGS) entry which is preliminary data.</text>
</comment>
<evidence type="ECO:0000256" key="2">
    <source>
        <dbReference type="ARBA" id="ARBA00022448"/>
    </source>
</evidence>
<keyword evidence="8" id="KW-1185">Reference proteome</keyword>
<name>A0A318N769_9PROT</name>
<dbReference type="Pfam" id="PF04800">
    <property type="entry name" value="NDUS4"/>
    <property type="match status" value="1"/>
</dbReference>
<dbReference type="RefSeq" id="WP_110438093.1">
    <property type="nucleotide sequence ID" value="NZ_CP046393.1"/>
</dbReference>
<evidence type="ECO:0000256" key="3">
    <source>
        <dbReference type="ARBA" id="ARBA00022660"/>
    </source>
</evidence>
<keyword evidence="5" id="KW-0249">Electron transport</keyword>
<organism evidence="7 8">
    <name type="scientific">Commensalibacter melissae</name>
    <dbReference type="NCBI Taxonomy" id="2070537"/>
    <lineage>
        <taxon>Bacteria</taxon>
        <taxon>Pseudomonadati</taxon>
        <taxon>Pseudomonadota</taxon>
        <taxon>Alphaproteobacteria</taxon>
        <taxon>Acetobacterales</taxon>
        <taxon>Acetobacteraceae</taxon>
    </lineage>
</organism>
<keyword evidence="2" id="KW-0813">Transport</keyword>
<evidence type="ECO:0000256" key="1">
    <source>
        <dbReference type="ARBA" id="ARBA00004370"/>
    </source>
</evidence>
<evidence type="ECO:0000256" key="5">
    <source>
        <dbReference type="ARBA" id="ARBA00022982"/>
    </source>
</evidence>
<evidence type="ECO:0000256" key="6">
    <source>
        <dbReference type="ARBA" id="ARBA00023136"/>
    </source>
</evidence>
<gene>
    <name evidence="7" type="ORF">DK869_00750</name>
</gene>
<proteinExistence type="predicted"/>
<dbReference type="Gene3D" id="3.30.160.190">
    <property type="entry name" value="atu1810 like domain"/>
    <property type="match status" value="1"/>
</dbReference>
<dbReference type="Proteomes" id="UP000247565">
    <property type="component" value="Unassembled WGS sequence"/>
</dbReference>
<reference evidence="7 8" key="1">
    <citation type="submission" date="2018-05" db="EMBL/GenBank/DDBJ databases">
        <title>Reference genomes for bee gut microbiota database.</title>
        <authorList>
            <person name="Ellegaard K.M."/>
        </authorList>
    </citation>
    <scope>NUCLEOTIDE SEQUENCE [LARGE SCALE GENOMIC DNA]</scope>
    <source>
        <strain evidence="7 8">ESL0284</strain>
    </source>
</reference>
<evidence type="ECO:0000313" key="8">
    <source>
        <dbReference type="Proteomes" id="UP000247565"/>
    </source>
</evidence>
<evidence type="ECO:0000256" key="4">
    <source>
        <dbReference type="ARBA" id="ARBA00022946"/>
    </source>
</evidence>